<evidence type="ECO:0000313" key="2">
    <source>
        <dbReference type="Proteomes" id="UP000197138"/>
    </source>
</evidence>
<dbReference type="PANTHER" id="PTHR36074">
    <property type="entry name" value="ISOPENTENYL-DIPHOSPHATE DELTA-ISOMERASE"/>
    <property type="match status" value="1"/>
</dbReference>
<protein>
    <submittedName>
        <fullName evidence="1">Uncharacterized protein</fullName>
    </submittedName>
</protein>
<dbReference type="AlphaFoldDB" id="A0A218XLH6"/>
<evidence type="ECO:0000313" key="1">
    <source>
        <dbReference type="EMBL" id="OWM85813.1"/>
    </source>
</evidence>
<dbReference type="EMBL" id="MTKT01001111">
    <property type="protein sequence ID" value="OWM85813.1"/>
    <property type="molecule type" value="Genomic_DNA"/>
</dbReference>
<accession>A0A218XLH6</accession>
<reference evidence="2" key="1">
    <citation type="journal article" date="2017" name="Plant J.">
        <title>The pomegranate (Punica granatum L.) genome and the genomics of punicalagin biosynthesis.</title>
        <authorList>
            <person name="Qin G."/>
            <person name="Xu C."/>
            <person name="Ming R."/>
            <person name="Tang H."/>
            <person name="Guyot R."/>
            <person name="Kramer E.M."/>
            <person name="Hu Y."/>
            <person name="Yi X."/>
            <person name="Qi Y."/>
            <person name="Xu X."/>
            <person name="Gao Z."/>
            <person name="Pan H."/>
            <person name="Jian J."/>
            <person name="Tian Y."/>
            <person name="Yue Z."/>
            <person name="Xu Y."/>
        </authorList>
    </citation>
    <scope>NUCLEOTIDE SEQUENCE [LARGE SCALE GENOMIC DNA]</scope>
    <source>
        <strain evidence="2">cv. Dabenzi</strain>
    </source>
</reference>
<dbReference type="PANTHER" id="PTHR36074:SF1">
    <property type="entry name" value="ISOPENTENYL-DIPHOSPHATE DELTA-ISOMERASE"/>
    <property type="match status" value="1"/>
</dbReference>
<comment type="caution">
    <text evidence="1">The sequence shown here is derived from an EMBL/GenBank/DDBJ whole genome shotgun (WGS) entry which is preliminary data.</text>
</comment>
<sequence length="446" mass="49737">MSGVALILDLLRKNPSFHSTHTLQSHGLFCASAAASAAAASSVAAGTPFASRFLFGNRVAYCDVGAAFSDPTEDTASSFEIRNAEFKPSTYIPKEYRIELKPLFSAFEIRAFALTSLRSFLLYYLPLLEPHTEEDDDFLQDTQEEQHVDLVVPFKKSVKQIIRETTVVTTRRVLERLAVIYVSQRMAWKLLKDVPKSAIRKSQRRLPSLVYMWRVSRTTFRGHLLGVAASWIVQVGIDTYRFLSSIFSPSSELEEVEPSKQAKILGKKVFGTTIRCGASLVFASVGAGLGAAILRPSLGQWIGCAVGDLGGPIIVTTLKIDSFCDKAPAGLEFENTEAAEAAVPNLIFRSHPSLIWVRYHEFKLAKRFLYWLETLPNEVPFLRSYKFCGLVDSSTRSDDSFIKLRIFDLSDKKFYGPLPAGNMAKLKAMMNVERSSLRYMGILRIG</sequence>
<proteinExistence type="predicted"/>
<gene>
    <name evidence="1" type="ORF">CDL15_Pgr012063</name>
</gene>
<dbReference type="Proteomes" id="UP000197138">
    <property type="component" value="Unassembled WGS sequence"/>
</dbReference>
<organism evidence="1 2">
    <name type="scientific">Punica granatum</name>
    <name type="common">Pomegranate</name>
    <dbReference type="NCBI Taxonomy" id="22663"/>
    <lineage>
        <taxon>Eukaryota</taxon>
        <taxon>Viridiplantae</taxon>
        <taxon>Streptophyta</taxon>
        <taxon>Embryophyta</taxon>
        <taxon>Tracheophyta</taxon>
        <taxon>Spermatophyta</taxon>
        <taxon>Magnoliopsida</taxon>
        <taxon>eudicotyledons</taxon>
        <taxon>Gunneridae</taxon>
        <taxon>Pentapetalae</taxon>
        <taxon>rosids</taxon>
        <taxon>malvids</taxon>
        <taxon>Myrtales</taxon>
        <taxon>Lythraceae</taxon>
        <taxon>Punica</taxon>
    </lineage>
</organism>
<name>A0A218XLH6_PUNGR</name>